<dbReference type="Gene3D" id="1.10.10.2840">
    <property type="entry name" value="PucR C-terminal helix-turn-helix domain"/>
    <property type="match status" value="1"/>
</dbReference>
<reference evidence="3 4" key="1">
    <citation type="submission" date="2018-11" db="EMBL/GenBank/DDBJ databases">
        <authorList>
            <person name="Li F."/>
        </authorList>
    </citation>
    <scope>NUCLEOTIDE SEQUENCE [LARGE SCALE GENOMIC DNA]</scope>
    <source>
        <strain evidence="3 4">Gsoil 818</strain>
    </source>
</reference>
<dbReference type="Pfam" id="PF17853">
    <property type="entry name" value="GGDEF_2"/>
    <property type="match status" value="1"/>
</dbReference>
<dbReference type="Proteomes" id="UP000279994">
    <property type="component" value="Unassembled WGS sequence"/>
</dbReference>
<gene>
    <name evidence="3" type="ORF">EFL26_18695</name>
</gene>
<accession>A0A3N0GKI5</accession>
<dbReference type="AlphaFoldDB" id="A0A3N0GKI5"/>
<dbReference type="Pfam" id="PF13185">
    <property type="entry name" value="GAF_2"/>
    <property type="match status" value="1"/>
</dbReference>
<keyword evidence="4" id="KW-1185">Reference proteome</keyword>
<sequence>MSRPPDVDLRSWLSAISGLTAAVNVGHDLPELLELVAETARHLLDLDFCGIMLPSDDGTSLRIAAASGLPGEYVATINETRPIALEPDASRGAPASRAFRSGKPSSVSDVELEPVSSWSHVAREQGYRSILAVPLVTTAGVLGTLNSYRSAVHQFTTEEVEQLALLAEHAAIAIRSAQVLDDLREQHELIVRSEQIHDRFVRIAAESGGVAGIATALCELVGCEVTVLDSDGEVLATEPARRPAPEAPVVVPQREVGERRFVRDDGPDAVADVVLDGTVVAIVRLAGQAGRLDPLGVRAVEHACVVLALEVLRQRTAAAVEARLRGDLLIDLIGGADPNAKSVRERARLMGHQLAAEHHVVVAEAHGRGVSPAGEPVRDAVELARRAAAEALRRTSHLRPRPLIGALRGVVVALWPSEITTPSGEDVLRRAIAATYGGATSTVAVVPPAGAGLAAAYRTARGALAFAAAEPGSDRVVTLDDLGAAGPLLQFAEPAALRRYADRTVGPVIRYDADHGTDLLRTLRAYLDADLDRAATAELLVVHPNTVSQRIRRVESLTGLNLRSPRSVVEARTALLLSDVARAGEHGVVN</sequence>
<dbReference type="InterPro" id="IPR029016">
    <property type="entry name" value="GAF-like_dom_sf"/>
</dbReference>
<evidence type="ECO:0000313" key="3">
    <source>
        <dbReference type="EMBL" id="RNM12638.1"/>
    </source>
</evidence>
<protein>
    <submittedName>
        <fullName evidence="3">GAF domain-containing protein</fullName>
    </submittedName>
</protein>
<dbReference type="InterPro" id="IPR051448">
    <property type="entry name" value="CdaR-like_regulators"/>
</dbReference>
<dbReference type="InterPro" id="IPR042070">
    <property type="entry name" value="PucR_C-HTH_sf"/>
</dbReference>
<organism evidence="3 4">
    <name type="scientific">Nocardioides pocheonensis</name>
    <dbReference type="NCBI Taxonomy" id="661485"/>
    <lineage>
        <taxon>Bacteria</taxon>
        <taxon>Bacillati</taxon>
        <taxon>Actinomycetota</taxon>
        <taxon>Actinomycetes</taxon>
        <taxon>Propionibacteriales</taxon>
        <taxon>Nocardioidaceae</taxon>
        <taxon>Nocardioides</taxon>
    </lineage>
</organism>
<dbReference type="PANTHER" id="PTHR33744">
    <property type="entry name" value="CARBOHYDRATE DIACID REGULATOR"/>
    <property type="match status" value="1"/>
</dbReference>
<dbReference type="SMART" id="SM00065">
    <property type="entry name" value="GAF"/>
    <property type="match status" value="1"/>
</dbReference>
<feature type="domain" description="GAF" evidence="2">
    <location>
        <begin position="28"/>
        <end position="184"/>
    </location>
</feature>
<name>A0A3N0GKI5_9ACTN</name>
<evidence type="ECO:0000256" key="1">
    <source>
        <dbReference type="ARBA" id="ARBA00006754"/>
    </source>
</evidence>
<dbReference type="PANTHER" id="PTHR33744:SF1">
    <property type="entry name" value="DNA-BINDING TRANSCRIPTIONAL ACTIVATOR ADER"/>
    <property type="match status" value="1"/>
</dbReference>
<evidence type="ECO:0000313" key="4">
    <source>
        <dbReference type="Proteomes" id="UP000279994"/>
    </source>
</evidence>
<comment type="caution">
    <text evidence="3">The sequence shown here is derived from an EMBL/GenBank/DDBJ whole genome shotgun (WGS) entry which is preliminary data.</text>
</comment>
<comment type="similarity">
    <text evidence="1">Belongs to the CdaR family.</text>
</comment>
<dbReference type="OrthoDB" id="8026818at2"/>
<evidence type="ECO:0000259" key="2">
    <source>
        <dbReference type="SMART" id="SM00065"/>
    </source>
</evidence>
<proteinExistence type="inferred from homology"/>
<dbReference type="Gene3D" id="3.30.450.40">
    <property type="match status" value="1"/>
</dbReference>
<dbReference type="EMBL" id="RJSF01000044">
    <property type="protein sequence ID" value="RNM12638.1"/>
    <property type="molecule type" value="Genomic_DNA"/>
</dbReference>
<dbReference type="InterPro" id="IPR041522">
    <property type="entry name" value="CdaR_GGDEF"/>
</dbReference>
<dbReference type="InterPro" id="IPR025736">
    <property type="entry name" value="PucR_C-HTH_dom"/>
</dbReference>
<dbReference type="InterPro" id="IPR003018">
    <property type="entry name" value="GAF"/>
</dbReference>
<dbReference type="Pfam" id="PF13556">
    <property type="entry name" value="HTH_30"/>
    <property type="match status" value="1"/>
</dbReference>
<dbReference type="SUPFAM" id="SSF55781">
    <property type="entry name" value="GAF domain-like"/>
    <property type="match status" value="1"/>
</dbReference>